<proteinExistence type="predicted"/>
<accession>A0ABP3QR56</accession>
<dbReference type="Pfam" id="PF04335">
    <property type="entry name" value="VirB8"/>
    <property type="match status" value="1"/>
</dbReference>
<evidence type="ECO:0000256" key="1">
    <source>
        <dbReference type="SAM" id="MobiDB-lite"/>
    </source>
</evidence>
<dbReference type="InterPro" id="IPR035658">
    <property type="entry name" value="TrbF"/>
</dbReference>
<dbReference type="RefSeq" id="WP_343896541.1">
    <property type="nucleotide sequence ID" value="NZ_BAAAFZ010000053.1"/>
</dbReference>
<feature type="transmembrane region" description="Helical" evidence="2">
    <location>
        <begin position="39"/>
        <end position="58"/>
    </location>
</feature>
<dbReference type="EMBL" id="BAAAFZ010000053">
    <property type="protein sequence ID" value="GAA0592576.1"/>
    <property type="molecule type" value="Genomic_DNA"/>
</dbReference>
<comment type="caution">
    <text evidence="4">The sequence shown here is derived from an EMBL/GenBank/DDBJ whole genome shotgun (WGS) entry which is preliminary data.</text>
</comment>
<name>A0ABP3QR56_9PROT</name>
<feature type="domain" description="Bacterial virulence protein VirB8" evidence="3">
    <location>
        <begin position="23"/>
        <end position="227"/>
    </location>
</feature>
<dbReference type="Proteomes" id="UP001501588">
    <property type="component" value="Unassembled WGS sequence"/>
</dbReference>
<protein>
    <recommendedName>
        <fullName evidence="3">Bacterial virulence protein VirB8 domain-containing protein</fullName>
    </recommendedName>
</protein>
<keyword evidence="2" id="KW-1133">Transmembrane helix</keyword>
<dbReference type="CDD" id="cd16425">
    <property type="entry name" value="TrbF"/>
    <property type="match status" value="1"/>
</dbReference>
<gene>
    <name evidence="4" type="ORF">GCM10009416_33720</name>
</gene>
<organism evidence="4 5">
    <name type="scientific">Craurococcus roseus</name>
    <dbReference type="NCBI Taxonomy" id="77585"/>
    <lineage>
        <taxon>Bacteria</taxon>
        <taxon>Pseudomonadati</taxon>
        <taxon>Pseudomonadota</taxon>
        <taxon>Alphaproteobacteria</taxon>
        <taxon>Acetobacterales</taxon>
        <taxon>Acetobacteraceae</taxon>
        <taxon>Craurococcus</taxon>
    </lineage>
</organism>
<keyword evidence="5" id="KW-1185">Reference proteome</keyword>
<evidence type="ECO:0000259" key="3">
    <source>
        <dbReference type="Pfam" id="PF04335"/>
    </source>
</evidence>
<evidence type="ECO:0000313" key="5">
    <source>
        <dbReference type="Proteomes" id="UP001501588"/>
    </source>
</evidence>
<feature type="region of interest" description="Disordered" evidence="1">
    <location>
        <begin position="1"/>
        <end position="23"/>
    </location>
</feature>
<sequence>MKRDSTIPADGSGDPKPPGGTGAWDSIVEMSQANNRRGFIALMGGMAFGAVGAGATLYRVVVPGPAPLLAEMCRGDVLAVRSLDMPAGRPALEDIAEDLKAWVRGAREVSFDRDFTIRQAQRTYNMTRGGSQAEVDLQDHHRRLDPVGTAKTKSVRVERQTAMAEGGRADSNAWLLEWRELHKGRDGVLVSSTDWRCRTTFVLNPPTTRDALEKSPHGVYVESYHWEAVPSRNAPARPGTQANRGGNG</sequence>
<evidence type="ECO:0000313" key="4">
    <source>
        <dbReference type="EMBL" id="GAA0592576.1"/>
    </source>
</evidence>
<keyword evidence="2" id="KW-0472">Membrane</keyword>
<reference evidence="5" key="1">
    <citation type="journal article" date="2019" name="Int. J. Syst. Evol. Microbiol.">
        <title>The Global Catalogue of Microorganisms (GCM) 10K type strain sequencing project: providing services to taxonomists for standard genome sequencing and annotation.</title>
        <authorList>
            <consortium name="The Broad Institute Genomics Platform"/>
            <consortium name="The Broad Institute Genome Sequencing Center for Infectious Disease"/>
            <person name="Wu L."/>
            <person name="Ma J."/>
        </authorList>
    </citation>
    <scope>NUCLEOTIDE SEQUENCE [LARGE SCALE GENOMIC DNA]</scope>
    <source>
        <strain evidence="5">JCM 9933</strain>
    </source>
</reference>
<keyword evidence="2" id="KW-0812">Transmembrane</keyword>
<evidence type="ECO:0000256" key="2">
    <source>
        <dbReference type="SAM" id="Phobius"/>
    </source>
</evidence>
<dbReference type="InterPro" id="IPR007430">
    <property type="entry name" value="VirB8"/>
</dbReference>